<organism evidence="1">
    <name type="scientific">Anguilla anguilla</name>
    <name type="common">European freshwater eel</name>
    <name type="synonym">Muraena anguilla</name>
    <dbReference type="NCBI Taxonomy" id="7936"/>
    <lineage>
        <taxon>Eukaryota</taxon>
        <taxon>Metazoa</taxon>
        <taxon>Chordata</taxon>
        <taxon>Craniata</taxon>
        <taxon>Vertebrata</taxon>
        <taxon>Euteleostomi</taxon>
        <taxon>Actinopterygii</taxon>
        <taxon>Neopterygii</taxon>
        <taxon>Teleostei</taxon>
        <taxon>Anguilliformes</taxon>
        <taxon>Anguillidae</taxon>
        <taxon>Anguilla</taxon>
    </lineage>
</organism>
<dbReference type="EMBL" id="GBXM01044111">
    <property type="protein sequence ID" value="JAH64466.1"/>
    <property type="molecule type" value="Transcribed_RNA"/>
</dbReference>
<sequence>MFVHSHFQTVVLRTQINHVKLLKLSIIPPCTLLMSNC</sequence>
<protein>
    <submittedName>
        <fullName evidence="1">Uncharacterized protein</fullName>
    </submittedName>
</protein>
<evidence type="ECO:0000313" key="1">
    <source>
        <dbReference type="EMBL" id="JAH64466.1"/>
    </source>
</evidence>
<proteinExistence type="predicted"/>
<name>A0A0E9UF75_ANGAN</name>
<accession>A0A0E9UF75</accession>
<reference evidence="1" key="2">
    <citation type="journal article" date="2015" name="Fish Shellfish Immunol.">
        <title>Early steps in the European eel (Anguilla anguilla)-Vibrio vulnificus interaction in the gills: Role of the RtxA13 toxin.</title>
        <authorList>
            <person name="Callol A."/>
            <person name="Pajuelo D."/>
            <person name="Ebbesson L."/>
            <person name="Teles M."/>
            <person name="MacKenzie S."/>
            <person name="Amaro C."/>
        </authorList>
    </citation>
    <scope>NUCLEOTIDE SEQUENCE</scope>
</reference>
<dbReference type="AlphaFoldDB" id="A0A0E9UF75"/>
<reference evidence="1" key="1">
    <citation type="submission" date="2014-11" db="EMBL/GenBank/DDBJ databases">
        <authorList>
            <person name="Amaro Gonzalez C."/>
        </authorList>
    </citation>
    <scope>NUCLEOTIDE SEQUENCE</scope>
</reference>